<dbReference type="Gene3D" id="3.40.630.30">
    <property type="match status" value="1"/>
</dbReference>
<name>A0AAJ6YPB0_9HYME</name>
<dbReference type="PANTHER" id="PTHR20905:SF1">
    <property type="entry name" value="AT07410P-RELATED"/>
    <property type="match status" value="1"/>
</dbReference>
<proteinExistence type="predicted"/>
<dbReference type="GO" id="GO:0008080">
    <property type="term" value="F:N-acetyltransferase activity"/>
    <property type="evidence" value="ECO:0007669"/>
    <property type="project" value="TreeGrafter"/>
</dbReference>
<dbReference type="KEGG" id="csol:105365317"/>
<dbReference type="GeneID" id="105365317"/>
<sequence>MSIEENYLIREVRECEIFIVNSLMEANFHPEETILKCLLSNNEQSLTDNKLRQIDEDQRKIIEAMILNLPCQVAVDKCSEKIIGVNIMIASENPNVSINNRSINVYEAYPPKCELLSNYFHIMNDMIDKAKLFGKFPKVKRALEFYAIVVDKDHRRKGLSIALMQNGIEYAKSNGYDLAFGLFTSAYSKKAAERVGMRSVMDIDLLKYHDPRGSLIFSKSYPHNVASVMVTLIKTF</sequence>
<evidence type="ECO:0000259" key="1">
    <source>
        <dbReference type="Pfam" id="PF00583"/>
    </source>
</evidence>
<protein>
    <submittedName>
        <fullName evidence="3">Uncharacterized protein LOC105365317</fullName>
    </submittedName>
</protein>
<dbReference type="RefSeq" id="XP_011501755.1">
    <property type="nucleotide sequence ID" value="XM_011503453.1"/>
</dbReference>
<dbReference type="Pfam" id="PF00583">
    <property type="entry name" value="Acetyltransf_1"/>
    <property type="match status" value="1"/>
</dbReference>
<accession>A0AAJ6YPB0</accession>
<dbReference type="InterPro" id="IPR016181">
    <property type="entry name" value="Acyl_CoA_acyltransferase"/>
</dbReference>
<reference evidence="3" key="1">
    <citation type="submission" date="2025-08" db="UniProtKB">
        <authorList>
            <consortium name="RefSeq"/>
        </authorList>
    </citation>
    <scope>IDENTIFICATION</scope>
</reference>
<evidence type="ECO:0000313" key="2">
    <source>
        <dbReference type="Proteomes" id="UP000695007"/>
    </source>
</evidence>
<evidence type="ECO:0000313" key="3">
    <source>
        <dbReference type="RefSeq" id="XP_011501755.1"/>
    </source>
</evidence>
<dbReference type="Proteomes" id="UP000695007">
    <property type="component" value="Unplaced"/>
</dbReference>
<dbReference type="AlphaFoldDB" id="A0AAJ6YPB0"/>
<dbReference type="SUPFAM" id="SSF55729">
    <property type="entry name" value="Acyl-CoA N-acyltransferases (Nat)"/>
    <property type="match status" value="1"/>
</dbReference>
<gene>
    <name evidence="3" type="primary">LOC105365317</name>
</gene>
<dbReference type="PANTHER" id="PTHR20905">
    <property type="entry name" value="N-ACETYLTRANSFERASE-RELATED"/>
    <property type="match status" value="1"/>
</dbReference>
<feature type="domain" description="N-acetyltransferase" evidence="1">
    <location>
        <begin position="141"/>
        <end position="184"/>
    </location>
</feature>
<keyword evidence="2" id="KW-1185">Reference proteome</keyword>
<dbReference type="InterPro" id="IPR000182">
    <property type="entry name" value="GNAT_dom"/>
</dbReference>
<dbReference type="CDD" id="cd04301">
    <property type="entry name" value="NAT_SF"/>
    <property type="match status" value="1"/>
</dbReference>
<organism evidence="2 3">
    <name type="scientific">Ceratosolen solmsi marchali</name>
    <dbReference type="NCBI Taxonomy" id="326594"/>
    <lineage>
        <taxon>Eukaryota</taxon>
        <taxon>Metazoa</taxon>
        <taxon>Ecdysozoa</taxon>
        <taxon>Arthropoda</taxon>
        <taxon>Hexapoda</taxon>
        <taxon>Insecta</taxon>
        <taxon>Pterygota</taxon>
        <taxon>Neoptera</taxon>
        <taxon>Endopterygota</taxon>
        <taxon>Hymenoptera</taxon>
        <taxon>Apocrita</taxon>
        <taxon>Proctotrupomorpha</taxon>
        <taxon>Chalcidoidea</taxon>
        <taxon>Agaonidae</taxon>
        <taxon>Agaoninae</taxon>
        <taxon>Ceratosolen</taxon>
    </lineage>
</organism>